<dbReference type="EMBL" id="JABFUD020000015">
    <property type="protein sequence ID" value="KAI5069763.1"/>
    <property type="molecule type" value="Genomic_DNA"/>
</dbReference>
<dbReference type="NCBIfam" id="TIGR00756">
    <property type="entry name" value="PPR"/>
    <property type="match status" value="5"/>
</dbReference>
<dbReference type="SUPFAM" id="SSF48452">
    <property type="entry name" value="TPR-like"/>
    <property type="match status" value="1"/>
</dbReference>
<feature type="repeat" description="PPR" evidence="2">
    <location>
        <begin position="685"/>
        <end position="719"/>
    </location>
</feature>
<organism evidence="4 5">
    <name type="scientific">Adiantum capillus-veneris</name>
    <name type="common">Maidenhair fern</name>
    <dbReference type="NCBI Taxonomy" id="13818"/>
    <lineage>
        <taxon>Eukaryota</taxon>
        <taxon>Viridiplantae</taxon>
        <taxon>Streptophyta</taxon>
        <taxon>Embryophyta</taxon>
        <taxon>Tracheophyta</taxon>
        <taxon>Polypodiopsida</taxon>
        <taxon>Polypodiidae</taxon>
        <taxon>Polypodiales</taxon>
        <taxon>Pteridineae</taxon>
        <taxon>Pteridaceae</taxon>
        <taxon>Vittarioideae</taxon>
        <taxon>Adiantum</taxon>
    </lineage>
</organism>
<feature type="repeat" description="PPR" evidence="2">
    <location>
        <begin position="382"/>
        <end position="416"/>
    </location>
</feature>
<dbReference type="GO" id="GO:0009451">
    <property type="term" value="P:RNA modification"/>
    <property type="evidence" value="ECO:0007669"/>
    <property type="project" value="InterPro"/>
</dbReference>
<dbReference type="GO" id="GO:0008270">
    <property type="term" value="F:zinc ion binding"/>
    <property type="evidence" value="ECO:0007669"/>
    <property type="project" value="InterPro"/>
</dbReference>
<dbReference type="Pfam" id="PF01535">
    <property type="entry name" value="PPR"/>
    <property type="match status" value="3"/>
</dbReference>
<dbReference type="Gene3D" id="1.25.40.10">
    <property type="entry name" value="Tetratricopeptide repeat domain"/>
    <property type="match status" value="6"/>
</dbReference>
<dbReference type="Pfam" id="PF14432">
    <property type="entry name" value="DYW_deaminase"/>
    <property type="match status" value="1"/>
</dbReference>
<reference evidence="4" key="1">
    <citation type="submission" date="2021-01" db="EMBL/GenBank/DDBJ databases">
        <title>Adiantum capillus-veneris genome.</title>
        <authorList>
            <person name="Fang Y."/>
            <person name="Liao Q."/>
        </authorList>
    </citation>
    <scope>NUCLEOTIDE SEQUENCE</scope>
    <source>
        <strain evidence="4">H3</strain>
        <tissue evidence="4">Leaf</tissue>
    </source>
</reference>
<keyword evidence="5" id="KW-1185">Reference proteome</keyword>
<feature type="repeat" description="PPR" evidence="2">
    <location>
        <begin position="483"/>
        <end position="517"/>
    </location>
</feature>
<dbReference type="Proteomes" id="UP000886520">
    <property type="component" value="Chromosome 15"/>
</dbReference>
<evidence type="ECO:0000256" key="2">
    <source>
        <dbReference type="PROSITE-ProRule" id="PRU00708"/>
    </source>
</evidence>
<name>A0A9D4UKT9_ADICA</name>
<dbReference type="PROSITE" id="PS51375">
    <property type="entry name" value="PPR"/>
    <property type="match status" value="7"/>
</dbReference>
<sequence length="988" mass="108144">MWANTCILSSVSSVLEQGRSCGRGQEIAFAKYGDQLSPLCNCASVCNLQSYGAPQLESLNLDMNERYRFANDVDWAVQLSNGSYATSQDASFPTELVVENLASVALHISGDLPSIEEVTCLLQRCRKKKNLVYAKQAHTSVCFCGLDIVDYVENHLVPMFVDCGCTSNAHQVFHRSTFKSEHSWTALMFGFVSSGHISLVFDLYAGMIESGMLPSTHTVLALLKACIESSDVQKGQQVHIEAVEWGLEADVSVNSSLVDMYAKSGFLLEASYVLSALPVRNVVSWTALIGGYAEQGLGEEALAEFGKMQLEGVSPNAVTIACLLKAWDSVATKDNIGDFVQKVKGTDCEKDPLVGNTLVGINAKLGFKQDALRIFDRVKNKDVVSWNALISGLVEYGDAMEALIHYEKMPQDLVSPNAVTFTCICKACGSLGDVEQALLVHSEIIKLGLEEDSFLGNSVSCMYAKCDSLLEAVEVFDKLLVKNVVSWSALIGGYAKHGPRSEALKYFEQMKLEGVPPGAFTFTSVLRSFVCMEALNSGRDIHIEIELKGFAVNIHVGNALIGMYTKCGSLLEAEYVFNQLPFRDILSWNTLITGFAEHGLGQEALKYYEEMQVRGFQLDEVSVSGALKACGAIGALGRGREIHASLTEGLFAVDTCVGTSLINMYAKCGSLSEAQEVFCKLPVRNVMVWSTMIQAFGMNHEGWKAIECFEEMQKQGVEANGVTFTCLLSACRHASLPLEGNKYFKAMRQDFGIVPSVEHYNCMIDLFARSGHLFEAEKLCELVGVSAEGALSALLTASRICGETELGLRCFQENVKINVNDAGLYVLMMDIFASAGRLNDASRIEDLRRHVGAFKKPASAVIEIGNEVYEFVVGNNQSKDIAEALRSLNTGMKVEGNVAHLESVLASSSDVEKEASLCEHAEKIALAFGLLHTPQGQTLRVTKNLRMCRDCHNTSMFISQQRKREIVIRDNCCVHHFKDGFCSCGDMF</sequence>
<feature type="domain" description="DYW" evidence="3">
    <location>
        <begin position="896"/>
        <end position="987"/>
    </location>
</feature>
<feature type="repeat" description="PPR" evidence="2">
    <location>
        <begin position="417"/>
        <end position="451"/>
    </location>
</feature>
<dbReference type="InterPro" id="IPR046960">
    <property type="entry name" value="PPR_At4g14850-like_plant"/>
</dbReference>
<feature type="repeat" description="PPR" evidence="2">
    <location>
        <begin position="281"/>
        <end position="315"/>
    </location>
</feature>
<accession>A0A9D4UKT9</accession>
<dbReference type="AlphaFoldDB" id="A0A9D4UKT9"/>
<keyword evidence="1" id="KW-0677">Repeat</keyword>
<dbReference type="FunFam" id="1.25.40.10:FF:000031">
    <property type="entry name" value="Pentatricopeptide repeat-containing protein mitochondrial"/>
    <property type="match status" value="1"/>
</dbReference>
<dbReference type="GO" id="GO:0003723">
    <property type="term" value="F:RNA binding"/>
    <property type="evidence" value="ECO:0007669"/>
    <property type="project" value="InterPro"/>
</dbReference>
<dbReference type="InterPro" id="IPR032867">
    <property type="entry name" value="DYW_dom"/>
</dbReference>
<evidence type="ECO:0000256" key="1">
    <source>
        <dbReference type="ARBA" id="ARBA00022737"/>
    </source>
</evidence>
<dbReference type="OrthoDB" id="1892555at2759"/>
<comment type="caution">
    <text evidence="4">The sequence shown here is derived from an EMBL/GenBank/DDBJ whole genome shotgun (WGS) entry which is preliminary data.</text>
</comment>
<dbReference type="PANTHER" id="PTHR47926">
    <property type="entry name" value="PENTATRICOPEPTIDE REPEAT-CONTAINING PROTEIN"/>
    <property type="match status" value="1"/>
</dbReference>
<dbReference type="InterPro" id="IPR011990">
    <property type="entry name" value="TPR-like_helical_dom_sf"/>
</dbReference>
<gene>
    <name evidence="4" type="ORF">GOP47_0016064</name>
</gene>
<evidence type="ECO:0000313" key="4">
    <source>
        <dbReference type="EMBL" id="KAI5069763.1"/>
    </source>
</evidence>
<dbReference type="FunFam" id="1.25.40.10:FF:000090">
    <property type="entry name" value="Pentatricopeptide repeat-containing protein, chloroplastic"/>
    <property type="match status" value="1"/>
</dbReference>
<dbReference type="FunFam" id="1.25.40.10:FF:000285">
    <property type="entry name" value="Pentatricopeptide repeat-containing protein, chloroplastic"/>
    <property type="match status" value="2"/>
</dbReference>
<proteinExistence type="predicted"/>
<dbReference type="Pfam" id="PF13041">
    <property type="entry name" value="PPR_2"/>
    <property type="match status" value="5"/>
</dbReference>
<dbReference type="InterPro" id="IPR002885">
    <property type="entry name" value="PPR_rpt"/>
</dbReference>
<evidence type="ECO:0000259" key="3">
    <source>
        <dbReference type="Pfam" id="PF14432"/>
    </source>
</evidence>
<feature type="repeat" description="PPR" evidence="2">
    <location>
        <begin position="180"/>
        <end position="214"/>
    </location>
</feature>
<evidence type="ECO:0000313" key="5">
    <source>
        <dbReference type="Proteomes" id="UP000886520"/>
    </source>
</evidence>
<feature type="repeat" description="PPR" evidence="2">
    <location>
        <begin position="584"/>
        <end position="618"/>
    </location>
</feature>
<protein>
    <recommendedName>
        <fullName evidence="3">DYW domain-containing protein</fullName>
    </recommendedName>
</protein>